<dbReference type="PANTHER" id="PTHR35535">
    <property type="entry name" value="HEAT SHOCK PROTEIN HSLJ"/>
    <property type="match status" value="1"/>
</dbReference>
<dbReference type="InterPro" id="IPR053147">
    <property type="entry name" value="Hsp_HslJ-like"/>
</dbReference>
<dbReference type="EMBL" id="NSKB01000006">
    <property type="protein sequence ID" value="PAU75479.1"/>
    <property type="molecule type" value="Genomic_DNA"/>
</dbReference>
<keyword evidence="1" id="KW-0732">Signal</keyword>
<feature type="chain" id="PRO_5012019397" evidence="1">
    <location>
        <begin position="28"/>
        <end position="147"/>
    </location>
</feature>
<dbReference type="InterPro" id="IPR038670">
    <property type="entry name" value="HslJ-like_sf"/>
</dbReference>
<feature type="signal peptide" evidence="1">
    <location>
        <begin position="1"/>
        <end position="27"/>
    </location>
</feature>
<keyword evidence="4" id="KW-1185">Reference proteome</keyword>
<evidence type="ECO:0000313" key="3">
    <source>
        <dbReference type="EMBL" id="PAU75479.1"/>
    </source>
</evidence>
<dbReference type="PROSITE" id="PS51257">
    <property type="entry name" value="PROKAR_LIPOPROTEIN"/>
    <property type="match status" value="1"/>
</dbReference>
<gene>
    <name evidence="3" type="ORF">CK498_16240</name>
</gene>
<sequence>MRMKSRFAILLGSLAVVLMGCTGMEHATTHDEPLENTYWKLTRVGDVTPVAVDNQREAHFVLHTEENRVAGSTGCNRLAGSYRLENDALSFGPLVTTRMACLEGGDTEPAFLGALEATATWQVEGQALTLRDESGAVVAQFEAVHLY</sequence>
<dbReference type="OrthoDB" id="5348860at2"/>
<organism evidence="3 4">
    <name type="scientific">Halomonas salipaludis</name>
    <dbReference type="NCBI Taxonomy" id="2032625"/>
    <lineage>
        <taxon>Bacteria</taxon>
        <taxon>Pseudomonadati</taxon>
        <taxon>Pseudomonadota</taxon>
        <taxon>Gammaproteobacteria</taxon>
        <taxon>Oceanospirillales</taxon>
        <taxon>Halomonadaceae</taxon>
        <taxon>Halomonas</taxon>
    </lineage>
</organism>
<dbReference type="Gene3D" id="2.40.128.270">
    <property type="match status" value="1"/>
</dbReference>
<evidence type="ECO:0000256" key="1">
    <source>
        <dbReference type="SAM" id="SignalP"/>
    </source>
</evidence>
<name>A0A2A2ESW7_9GAMM</name>
<dbReference type="PANTHER" id="PTHR35535:SF1">
    <property type="entry name" value="HEAT SHOCK PROTEIN HSLJ"/>
    <property type="match status" value="1"/>
</dbReference>
<dbReference type="Proteomes" id="UP000217771">
    <property type="component" value="Unassembled WGS sequence"/>
</dbReference>
<dbReference type="AlphaFoldDB" id="A0A2A2ESW7"/>
<evidence type="ECO:0000313" key="4">
    <source>
        <dbReference type="Proteomes" id="UP000217771"/>
    </source>
</evidence>
<dbReference type="InterPro" id="IPR005184">
    <property type="entry name" value="DUF306_Meta_HslJ"/>
</dbReference>
<feature type="domain" description="DUF306" evidence="2">
    <location>
        <begin position="32"/>
        <end position="142"/>
    </location>
</feature>
<accession>A0A2A2ESW7</accession>
<dbReference type="Pfam" id="PF03724">
    <property type="entry name" value="META"/>
    <property type="match status" value="1"/>
</dbReference>
<comment type="caution">
    <text evidence="3">The sequence shown here is derived from an EMBL/GenBank/DDBJ whole genome shotgun (WGS) entry which is preliminary data.</text>
</comment>
<evidence type="ECO:0000259" key="2">
    <source>
        <dbReference type="Pfam" id="PF03724"/>
    </source>
</evidence>
<reference evidence="3 4" key="1">
    <citation type="submission" date="2017-08" db="EMBL/GenBank/DDBJ databases">
        <title>Halomonas alkalisoli sp. nov., isolated from saline alkaline soil.</title>
        <authorList>
            <person name="Wang D."/>
            <person name="Zhang G."/>
        </authorList>
    </citation>
    <scope>NUCLEOTIDE SEQUENCE [LARGE SCALE GENOMIC DNA]</scope>
    <source>
        <strain evidence="3 4">WRN001</strain>
    </source>
</reference>
<proteinExistence type="predicted"/>
<protein>
    <submittedName>
        <fullName evidence="3">META domain-containing protein</fullName>
    </submittedName>
</protein>